<evidence type="ECO:0000313" key="8">
    <source>
        <dbReference type="Proteomes" id="UP001168146"/>
    </source>
</evidence>
<dbReference type="GO" id="GO:0007020">
    <property type="term" value="P:microtubule nucleation"/>
    <property type="evidence" value="ECO:0007669"/>
    <property type="project" value="InterPro"/>
</dbReference>
<comment type="subcellular location">
    <subcellularLocation>
        <location evidence="5">Cytoplasm</location>
        <location evidence="5">Cytoskeleton</location>
        <location evidence="5">Microtubule organizing center</location>
    </subcellularLocation>
</comment>
<dbReference type="GO" id="GO:0000278">
    <property type="term" value="P:mitotic cell cycle"/>
    <property type="evidence" value="ECO:0007669"/>
    <property type="project" value="TreeGrafter"/>
</dbReference>
<evidence type="ECO:0000256" key="3">
    <source>
        <dbReference type="ARBA" id="ARBA00022701"/>
    </source>
</evidence>
<dbReference type="GO" id="GO:0000930">
    <property type="term" value="C:gamma-tubulin complex"/>
    <property type="evidence" value="ECO:0007669"/>
    <property type="project" value="TreeGrafter"/>
</dbReference>
<gene>
    <name evidence="7" type="ORF">LTR82_015408</name>
</gene>
<accession>A0AAN6J251</accession>
<feature type="domain" description="Gamma tubulin complex component C-terminal" evidence="6">
    <location>
        <begin position="542"/>
        <end position="888"/>
    </location>
</feature>
<dbReference type="EMBL" id="JASUXU010000085">
    <property type="protein sequence ID" value="KAK0308718.1"/>
    <property type="molecule type" value="Genomic_DNA"/>
</dbReference>
<name>A0AAN6J251_9PEZI</name>
<dbReference type="GO" id="GO:0043015">
    <property type="term" value="F:gamma-tubulin binding"/>
    <property type="evidence" value="ECO:0007669"/>
    <property type="project" value="InterPro"/>
</dbReference>
<comment type="similarity">
    <text evidence="1 5">Belongs to the TUBGCP family.</text>
</comment>
<keyword evidence="4 5" id="KW-0206">Cytoskeleton</keyword>
<dbReference type="Gene3D" id="1.20.120.1900">
    <property type="entry name" value="Gamma-tubulin complex, C-terminal domain"/>
    <property type="match status" value="1"/>
</dbReference>
<dbReference type="GO" id="GO:0051321">
    <property type="term" value="P:meiotic cell cycle"/>
    <property type="evidence" value="ECO:0007669"/>
    <property type="project" value="TreeGrafter"/>
</dbReference>
<dbReference type="InterPro" id="IPR040457">
    <property type="entry name" value="GCP_C"/>
</dbReference>
<dbReference type="AlphaFoldDB" id="A0AAN6J251"/>
<proteinExistence type="inferred from homology"/>
<dbReference type="GO" id="GO:0051225">
    <property type="term" value="P:spindle assembly"/>
    <property type="evidence" value="ECO:0007669"/>
    <property type="project" value="TreeGrafter"/>
</dbReference>
<evidence type="ECO:0000256" key="1">
    <source>
        <dbReference type="ARBA" id="ARBA00010337"/>
    </source>
</evidence>
<comment type="caution">
    <text evidence="7">The sequence shown here is derived from an EMBL/GenBank/DDBJ whole genome shotgun (WGS) entry which is preliminary data.</text>
</comment>
<reference evidence="7" key="1">
    <citation type="submission" date="2021-12" db="EMBL/GenBank/DDBJ databases">
        <title>Black yeast isolated from Biological Soil Crust.</title>
        <authorList>
            <person name="Kurbessoian T."/>
        </authorList>
    </citation>
    <scope>NUCLEOTIDE SEQUENCE</scope>
    <source>
        <strain evidence="7">CCFEE 5208</strain>
    </source>
</reference>
<dbReference type="InterPro" id="IPR007259">
    <property type="entry name" value="GCP"/>
</dbReference>
<evidence type="ECO:0000256" key="5">
    <source>
        <dbReference type="RuleBase" id="RU363050"/>
    </source>
</evidence>
<evidence type="ECO:0000259" key="6">
    <source>
        <dbReference type="Pfam" id="PF04130"/>
    </source>
</evidence>
<dbReference type="GO" id="GO:0005816">
    <property type="term" value="C:spindle pole body"/>
    <property type="evidence" value="ECO:0007669"/>
    <property type="project" value="UniProtKB-ARBA"/>
</dbReference>
<dbReference type="PANTHER" id="PTHR19302:SF70">
    <property type="entry name" value="GAMMA-TUBULIN COMPLEX COMPONENT 6"/>
    <property type="match status" value="1"/>
</dbReference>
<dbReference type="GO" id="GO:0005874">
    <property type="term" value="C:microtubule"/>
    <property type="evidence" value="ECO:0007669"/>
    <property type="project" value="UniProtKB-KW"/>
</dbReference>
<evidence type="ECO:0000256" key="2">
    <source>
        <dbReference type="ARBA" id="ARBA00022490"/>
    </source>
</evidence>
<dbReference type="GO" id="GO:0051011">
    <property type="term" value="F:microtubule minus-end binding"/>
    <property type="evidence" value="ECO:0007669"/>
    <property type="project" value="TreeGrafter"/>
</dbReference>
<keyword evidence="2 5" id="KW-0963">Cytoplasm</keyword>
<evidence type="ECO:0000256" key="4">
    <source>
        <dbReference type="ARBA" id="ARBA00023212"/>
    </source>
</evidence>
<keyword evidence="3 5" id="KW-0493">Microtubule</keyword>
<evidence type="ECO:0000313" key="7">
    <source>
        <dbReference type="EMBL" id="KAK0308718.1"/>
    </source>
</evidence>
<dbReference type="GO" id="GO:0000922">
    <property type="term" value="C:spindle pole"/>
    <property type="evidence" value="ECO:0007669"/>
    <property type="project" value="InterPro"/>
</dbReference>
<dbReference type="GO" id="GO:0031122">
    <property type="term" value="P:cytoplasmic microtubule organization"/>
    <property type="evidence" value="ECO:0007669"/>
    <property type="project" value="TreeGrafter"/>
</dbReference>
<dbReference type="Pfam" id="PF04130">
    <property type="entry name" value="GCP_C_terminal"/>
    <property type="match status" value="1"/>
</dbReference>
<sequence>MAEYNPFAIDDTWWCSPLQLLSEKECLFNPPEFELPVLDSESTDSVWSASTLGLPELTAQNGDQHEISLEILDNPEQPEHLRPASAEGKYPDIQHDIWNLGLGDVEDIKLTQLYTREAFDKKSVPNTTRTAYLSEAGSEAFDAALSLEQDHEPTGVLPRDVSLRALCSLTLGRSSIFFQWDEVKQSFTQTLSGTPTAGLSTLASASVTTELMDYAAMYRKLQGFSSYDIPRAMASAVVVALQRSIASVLEAIEERNLAQMSSVRSILGLQAIIERPRQLLRLLCSLRDAVSDHTTDEAAISSLSDTVHAIVATGSDFAGVLTAVLTRACRPWLESMAVEVGLIYHLHGSSQLAKRSDVQGRTFDASVATDCTAGIKDDGLLTAEDRTSFNETRATVSLLRSYLPDAVQYADGLVALSTTGPDKYELPSPDIEIQEWPQLGELVRNPQSGEPLSKQDNWASYEVIRYRMSEAPGAVRSNSGDTVYATAITVLATSDDVAPTHEDGLNFEHLQRPFDILRPAIEAQACRVNRVLLQYLFKGCGLRKHLDLQRAFHLLDSGQFVSRLSTALFSAETQSAERRRGMMPTAETMGLRLGVKTGQRWPPASSELRLTLAGLLSEVYHDNSTMPKQGVAQDDLPGGLSFAIRELPEAEIELVMTDAGSIYALDFLRLQYAAPPPLDSILTPSAMQKYDDAFRFLLRMVRAIYITARIGKNDTWKQHRPWEASTARFASEAHHVTTTLMSYFMDIGISAPWAELQASLDAAEAGLKVDMPVTVGINALRDMHHRFLDTVRDRLFLKRKQQAIRVAIEEVLNAVLNGAASLQSEAERGELSTAAANLVLSVAVEKLVRILQGIVDKPPKSHASGDSLDGDTIVVRLLLARLNWNGFYTRKAAS</sequence>
<dbReference type="PANTHER" id="PTHR19302">
    <property type="entry name" value="GAMMA TUBULIN COMPLEX PROTEIN"/>
    <property type="match status" value="1"/>
</dbReference>
<dbReference type="InterPro" id="IPR042241">
    <property type="entry name" value="GCP_C_sf"/>
</dbReference>
<dbReference type="Proteomes" id="UP001168146">
    <property type="component" value="Unassembled WGS sequence"/>
</dbReference>
<protein>
    <recommendedName>
        <fullName evidence="5">Spindle pole body component</fullName>
    </recommendedName>
</protein>
<organism evidence="7 8">
    <name type="scientific">Friedmanniomyces endolithicus</name>
    <dbReference type="NCBI Taxonomy" id="329885"/>
    <lineage>
        <taxon>Eukaryota</taxon>
        <taxon>Fungi</taxon>
        <taxon>Dikarya</taxon>
        <taxon>Ascomycota</taxon>
        <taxon>Pezizomycotina</taxon>
        <taxon>Dothideomycetes</taxon>
        <taxon>Dothideomycetidae</taxon>
        <taxon>Mycosphaerellales</taxon>
        <taxon>Teratosphaeriaceae</taxon>
        <taxon>Friedmanniomyces</taxon>
    </lineage>
</organism>